<accession>A0A379RZ86</accession>
<evidence type="ECO:0000313" key="2">
    <source>
        <dbReference type="Proteomes" id="UP000254124"/>
    </source>
</evidence>
<gene>
    <name evidence="1" type="primary">cmtB_1</name>
    <name evidence="1" type="ORF">NCTC7295_00887</name>
</gene>
<proteinExistence type="predicted"/>
<organism evidence="1 2">
    <name type="scientific">Salmonella enterica subsp. arizonae</name>
    <dbReference type="NCBI Taxonomy" id="59203"/>
    <lineage>
        <taxon>Bacteria</taxon>
        <taxon>Pseudomonadati</taxon>
        <taxon>Pseudomonadota</taxon>
        <taxon>Gammaproteobacteria</taxon>
        <taxon>Enterobacterales</taxon>
        <taxon>Enterobacteriaceae</taxon>
        <taxon>Salmonella</taxon>
    </lineage>
</organism>
<keyword evidence="1" id="KW-0808">Transferase</keyword>
<evidence type="ECO:0000313" key="1">
    <source>
        <dbReference type="EMBL" id="SUG13319.1"/>
    </source>
</evidence>
<dbReference type="InterPro" id="IPR016152">
    <property type="entry name" value="PTrfase/Anion_transptr"/>
</dbReference>
<protein>
    <submittedName>
        <fullName evidence="1">PTS system, mannitol-specific enzyme II component, cryptic</fullName>
        <ecNumber evidence="1">2.7.1.-</ecNumber>
    </submittedName>
</protein>
<dbReference type="Gene3D" id="3.40.930.10">
    <property type="entry name" value="Mannitol-specific EII, Chain A"/>
    <property type="match status" value="1"/>
</dbReference>
<sequence>MRLIDYFPEASITIRPSAQNWQEAVDFSMSSLLTNRYINENYIQAIKIQQSVMVLTIFWRPVSRCLMLAPNAAR</sequence>
<name>A0A379RZ86_SALER</name>
<dbReference type="Proteomes" id="UP000254124">
    <property type="component" value="Unassembled WGS sequence"/>
</dbReference>
<dbReference type="AlphaFoldDB" id="A0A379RZ86"/>
<dbReference type="EC" id="2.7.1.-" evidence="1"/>
<dbReference type="SUPFAM" id="SSF55804">
    <property type="entry name" value="Phoshotransferase/anion transport protein"/>
    <property type="match status" value="1"/>
</dbReference>
<reference evidence="1 2" key="1">
    <citation type="submission" date="2018-06" db="EMBL/GenBank/DDBJ databases">
        <authorList>
            <consortium name="Pathogen Informatics"/>
            <person name="Doyle S."/>
        </authorList>
    </citation>
    <scope>NUCLEOTIDE SEQUENCE [LARGE SCALE GENOMIC DNA]</scope>
    <source>
        <strain evidence="1 2">NCTC7295</strain>
    </source>
</reference>
<dbReference type="EMBL" id="UGWZ01000001">
    <property type="protein sequence ID" value="SUG13319.1"/>
    <property type="molecule type" value="Genomic_DNA"/>
</dbReference>
<dbReference type="GO" id="GO:0016740">
    <property type="term" value="F:transferase activity"/>
    <property type="evidence" value="ECO:0007669"/>
    <property type="project" value="UniProtKB-KW"/>
</dbReference>